<dbReference type="GO" id="GO:0042597">
    <property type="term" value="C:periplasmic space"/>
    <property type="evidence" value="ECO:0007669"/>
    <property type="project" value="UniProtKB-SubCell"/>
</dbReference>
<accession>A0A1G4PB84</accession>
<evidence type="ECO:0000313" key="6">
    <source>
        <dbReference type="EMBL" id="SCW29521.1"/>
    </source>
</evidence>
<comment type="subcellular location">
    <subcellularLocation>
        <location evidence="1">Periplasm</location>
    </subcellularLocation>
</comment>
<dbReference type="SMART" id="SM00062">
    <property type="entry name" value="PBPb"/>
    <property type="match status" value="1"/>
</dbReference>
<dbReference type="InterPro" id="IPR001638">
    <property type="entry name" value="Solute-binding_3/MltF_N"/>
</dbReference>
<proteinExistence type="inferred from homology"/>
<feature type="domain" description="Solute-binding protein family 3/N-terminal" evidence="5">
    <location>
        <begin position="26"/>
        <end position="243"/>
    </location>
</feature>
<comment type="similarity">
    <text evidence="2">Belongs to the bacterial solute-binding protein SsuA/TauA family.</text>
</comment>
<dbReference type="AlphaFoldDB" id="A0A1G4PB84"/>
<dbReference type="Pfam" id="PF09084">
    <property type="entry name" value="NMT1"/>
    <property type="match status" value="1"/>
</dbReference>
<dbReference type="InterPro" id="IPR015168">
    <property type="entry name" value="SsuA/THI5"/>
</dbReference>
<dbReference type="EMBL" id="FMTP01000001">
    <property type="protein sequence ID" value="SCW29521.1"/>
    <property type="molecule type" value="Genomic_DNA"/>
</dbReference>
<evidence type="ECO:0000313" key="7">
    <source>
        <dbReference type="Proteomes" id="UP000198889"/>
    </source>
</evidence>
<reference evidence="7" key="1">
    <citation type="submission" date="2016-10" db="EMBL/GenBank/DDBJ databases">
        <authorList>
            <person name="Varghese N."/>
            <person name="Submissions S."/>
        </authorList>
    </citation>
    <scope>NUCLEOTIDE SEQUENCE [LARGE SCALE GENOMIC DNA]</scope>
    <source>
        <strain evidence="7">CGMCC 1.1761</strain>
    </source>
</reference>
<dbReference type="GO" id="GO:0042918">
    <property type="term" value="P:alkanesulfonate transmembrane transport"/>
    <property type="evidence" value="ECO:0007669"/>
    <property type="project" value="TreeGrafter"/>
</dbReference>
<dbReference type="SUPFAM" id="SSF53850">
    <property type="entry name" value="Periplasmic binding protein-like II"/>
    <property type="match status" value="1"/>
</dbReference>
<dbReference type="PANTHER" id="PTHR30024:SF47">
    <property type="entry name" value="TAURINE-BINDING PERIPLASMIC PROTEIN"/>
    <property type="match status" value="1"/>
</dbReference>
<dbReference type="RefSeq" id="WP_091435714.1">
    <property type="nucleotide sequence ID" value="NZ_FMTP01000001.1"/>
</dbReference>
<dbReference type="PANTHER" id="PTHR30024">
    <property type="entry name" value="ALIPHATIC SULFONATES-BINDING PROTEIN-RELATED"/>
    <property type="match status" value="1"/>
</dbReference>
<feature type="signal peptide" evidence="4">
    <location>
        <begin position="1"/>
        <end position="24"/>
    </location>
</feature>
<name>A0A1G4PB84_9HYPH</name>
<dbReference type="Gene3D" id="3.40.190.10">
    <property type="entry name" value="Periplasmic binding protein-like II"/>
    <property type="match status" value="2"/>
</dbReference>
<sequence length="330" mass="34746">MSKTMRGLMAGAVALVLSAGSAYAEKIVIGHFGNPTPMQVARAEGLFEKATGWEIEWRKFASGAEIIAAMASGDVKVSELGSSPMTIAMSQGVDIQMFMLAIVIGQAESLIARDGSGITSVADLKGKRVAVPIGSTAHFSLMGALQHEKVPVSEVTIMGMPPDQIAAAWEQGAIDAAFIWEPAQSRIIKTGKRILGADTTASWGFPTFDGWVVDKEFAAKNLKQMAAFAKVADEANAAYLANPAAWTATSPQVLTIAKMTGASPDEIPDSMKGYTFVPLVEQLSDKWLGSAPATLKSTAEFLKSAGRIEKVAESYAPFVNTSIAKAATAK</sequence>
<dbReference type="NCBIfam" id="TIGR01729">
    <property type="entry name" value="taurine_ABC_bnd"/>
    <property type="match status" value="1"/>
</dbReference>
<evidence type="ECO:0000256" key="2">
    <source>
        <dbReference type="ARBA" id="ARBA00010742"/>
    </source>
</evidence>
<evidence type="ECO:0000256" key="4">
    <source>
        <dbReference type="SAM" id="SignalP"/>
    </source>
</evidence>
<evidence type="ECO:0000256" key="1">
    <source>
        <dbReference type="ARBA" id="ARBA00004418"/>
    </source>
</evidence>
<evidence type="ECO:0000259" key="5">
    <source>
        <dbReference type="SMART" id="SM00062"/>
    </source>
</evidence>
<gene>
    <name evidence="6" type="ORF">SAMN05660859_0430</name>
</gene>
<keyword evidence="7" id="KW-1185">Reference proteome</keyword>
<feature type="chain" id="PRO_5011631369" evidence="4">
    <location>
        <begin position="25"/>
        <end position="330"/>
    </location>
</feature>
<keyword evidence="3 4" id="KW-0732">Signal</keyword>
<dbReference type="STRING" id="177413.SAMN05660859_0430"/>
<dbReference type="InterPro" id="IPR010068">
    <property type="entry name" value="Peri-bd_TauA"/>
</dbReference>
<protein>
    <submittedName>
        <fullName evidence="6">Taurine transport system substrate-binding protein</fullName>
    </submittedName>
</protein>
<dbReference type="Proteomes" id="UP000198889">
    <property type="component" value="Unassembled WGS sequence"/>
</dbReference>
<organism evidence="6 7">
    <name type="scientific">Ancylobacter rudongensis</name>
    <dbReference type="NCBI Taxonomy" id="177413"/>
    <lineage>
        <taxon>Bacteria</taxon>
        <taxon>Pseudomonadati</taxon>
        <taxon>Pseudomonadota</taxon>
        <taxon>Alphaproteobacteria</taxon>
        <taxon>Hyphomicrobiales</taxon>
        <taxon>Xanthobacteraceae</taxon>
        <taxon>Ancylobacter</taxon>
    </lineage>
</organism>
<evidence type="ECO:0000256" key="3">
    <source>
        <dbReference type="ARBA" id="ARBA00022729"/>
    </source>
</evidence>